<keyword evidence="3" id="KW-1015">Disulfide bond</keyword>
<dbReference type="GO" id="GO:0005509">
    <property type="term" value="F:calcium ion binding"/>
    <property type="evidence" value="ECO:0007669"/>
    <property type="project" value="InterPro"/>
</dbReference>
<dbReference type="InterPro" id="IPR000152">
    <property type="entry name" value="EGF-type_Asp/Asn_hydroxyl_site"/>
</dbReference>
<proteinExistence type="predicted"/>
<dbReference type="Gene3D" id="2.10.25.10">
    <property type="entry name" value="Laminin"/>
    <property type="match status" value="2"/>
</dbReference>
<dbReference type="SUPFAM" id="SSF57196">
    <property type="entry name" value="EGF/Laminin"/>
    <property type="match status" value="2"/>
</dbReference>
<evidence type="ECO:0000256" key="4">
    <source>
        <dbReference type="SAM" id="MobiDB-lite"/>
    </source>
</evidence>
<dbReference type="InterPro" id="IPR050751">
    <property type="entry name" value="ECM_structural_protein"/>
</dbReference>
<feature type="domain" description="EGF-like calcium-binding" evidence="5">
    <location>
        <begin position="123"/>
        <end position="163"/>
    </location>
</feature>
<dbReference type="PROSITE" id="PS01187">
    <property type="entry name" value="EGF_CA"/>
    <property type="match status" value="1"/>
</dbReference>
<dbReference type="Pfam" id="PF14670">
    <property type="entry name" value="FXa_inhibition"/>
    <property type="match status" value="1"/>
</dbReference>
<dbReference type="SMART" id="SM00179">
    <property type="entry name" value="EGF_CA"/>
    <property type="match status" value="1"/>
</dbReference>
<keyword evidence="8" id="KW-1185">Reference proteome</keyword>
<dbReference type="InterPro" id="IPR018097">
    <property type="entry name" value="EGF_Ca-bd_CS"/>
</dbReference>
<keyword evidence="1" id="KW-0245">EGF-like domain</keyword>
<evidence type="ECO:0000256" key="2">
    <source>
        <dbReference type="ARBA" id="ARBA00022737"/>
    </source>
</evidence>
<dbReference type="InterPro" id="IPR001881">
    <property type="entry name" value="EGF-like_Ca-bd_dom"/>
</dbReference>
<evidence type="ECO:0000256" key="3">
    <source>
        <dbReference type="ARBA" id="ARBA00023157"/>
    </source>
</evidence>
<feature type="region of interest" description="Disordered" evidence="4">
    <location>
        <begin position="385"/>
        <end position="408"/>
    </location>
</feature>
<evidence type="ECO:0000259" key="6">
    <source>
        <dbReference type="SMART" id="SM00181"/>
    </source>
</evidence>
<dbReference type="EMBL" id="JASPKY010000111">
    <property type="protein sequence ID" value="KAK9736632.1"/>
    <property type="molecule type" value="Genomic_DNA"/>
</dbReference>
<evidence type="ECO:0000313" key="7">
    <source>
        <dbReference type="EMBL" id="KAK9736632.1"/>
    </source>
</evidence>
<comment type="caution">
    <text evidence="7">The sequence shown here is derived from an EMBL/GenBank/DDBJ whole genome shotgun (WGS) entry which is preliminary data.</text>
</comment>
<evidence type="ECO:0000313" key="8">
    <source>
        <dbReference type="Proteomes" id="UP001458880"/>
    </source>
</evidence>
<reference evidence="7 8" key="1">
    <citation type="journal article" date="2024" name="BMC Genomics">
        <title>De novo assembly and annotation of Popillia japonica's genome with initial clues to its potential as an invasive pest.</title>
        <authorList>
            <person name="Cucini C."/>
            <person name="Boschi S."/>
            <person name="Funari R."/>
            <person name="Cardaioli E."/>
            <person name="Iannotti N."/>
            <person name="Marturano G."/>
            <person name="Paoli F."/>
            <person name="Bruttini M."/>
            <person name="Carapelli A."/>
            <person name="Frati F."/>
            <person name="Nardi F."/>
        </authorList>
    </citation>
    <scope>NUCLEOTIDE SEQUENCE [LARGE SCALE GENOMIC DNA]</scope>
    <source>
        <strain evidence="7">DMR45628</strain>
    </source>
</reference>
<keyword evidence="2" id="KW-0677">Repeat</keyword>
<feature type="region of interest" description="Disordered" evidence="4">
    <location>
        <begin position="225"/>
        <end position="257"/>
    </location>
</feature>
<organism evidence="7 8">
    <name type="scientific">Popillia japonica</name>
    <name type="common">Japanese beetle</name>
    <dbReference type="NCBI Taxonomy" id="7064"/>
    <lineage>
        <taxon>Eukaryota</taxon>
        <taxon>Metazoa</taxon>
        <taxon>Ecdysozoa</taxon>
        <taxon>Arthropoda</taxon>
        <taxon>Hexapoda</taxon>
        <taxon>Insecta</taxon>
        <taxon>Pterygota</taxon>
        <taxon>Neoptera</taxon>
        <taxon>Endopterygota</taxon>
        <taxon>Coleoptera</taxon>
        <taxon>Polyphaga</taxon>
        <taxon>Scarabaeiformia</taxon>
        <taxon>Scarabaeidae</taxon>
        <taxon>Rutelinae</taxon>
        <taxon>Popillia</taxon>
    </lineage>
</organism>
<feature type="region of interest" description="Disordered" evidence="4">
    <location>
        <begin position="164"/>
        <end position="190"/>
    </location>
</feature>
<protein>
    <recommendedName>
        <fullName evidence="9">Collagen and calcium-binding EGF domain-containing protein 1</fullName>
    </recommendedName>
</protein>
<dbReference type="PANTHER" id="PTHR24034">
    <property type="entry name" value="EGF-LIKE DOMAIN-CONTAINING PROTEIN"/>
    <property type="match status" value="1"/>
</dbReference>
<sequence length="448" mass="49769">MVLISEPDEYVLPQDGYFLDELNEIGLANLESDVLECPTNNVITTRYKCKVDGKWVDCTRKHCCKDYVYISGRCLHKDQDPCSMDFCEQVCTVYLQRVICTCHEGYKFKPENQKLGIKPVCVDVDECLDNNGDCQHNCINEPGSYRCGCREGFLLRRDNRTCYPQSADSSPTNPVPRHHPNTADEEQEANRDRCYANCDTVSRLHDRLKILQEKVSALSTAIKLSTMASGPPGPPGQPGPPGPQGPRGFAGNADAGNAVHGNQDYTYSLLDSGFVPLQGEGEAYCRCRRGAQGEIGAPGIRGPKGDRGNRGPRGLKGEAGSIDSTPTEKNHQNTISKSLCKIKARKTRIAWRDNINFQIALQNKSQKDKDRLERQHQLLQGYVSPAVESASSKTGPIRAAHASPPDTHSVEEFVDNTFVMPDDDYTYDEDETSALTNNLNNDYYYDTN</sequence>
<feature type="region of interest" description="Disordered" evidence="4">
    <location>
        <begin position="295"/>
        <end position="334"/>
    </location>
</feature>
<dbReference type="AlphaFoldDB" id="A0AAW1LKV3"/>
<name>A0AAW1LKV3_POPJA</name>
<evidence type="ECO:0008006" key="9">
    <source>
        <dbReference type="Google" id="ProtNLM"/>
    </source>
</evidence>
<dbReference type="Gene3D" id="1.20.5.320">
    <property type="entry name" value="6-Phosphogluconate Dehydrogenase, domain 3"/>
    <property type="match status" value="2"/>
</dbReference>
<dbReference type="PANTHER" id="PTHR24034:SF204">
    <property type="entry name" value="ADHESION G PROTEIN-COUPLED RECEPTOR E1"/>
    <property type="match status" value="1"/>
</dbReference>
<feature type="compositionally biased region" description="Pro residues" evidence="4">
    <location>
        <begin position="231"/>
        <end position="244"/>
    </location>
</feature>
<dbReference type="Proteomes" id="UP001458880">
    <property type="component" value="Unassembled WGS sequence"/>
</dbReference>
<dbReference type="SMART" id="SM00181">
    <property type="entry name" value="EGF"/>
    <property type="match status" value="2"/>
</dbReference>
<accession>A0AAW1LKV3</accession>
<dbReference type="InterPro" id="IPR000742">
    <property type="entry name" value="EGF"/>
</dbReference>
<feature type="domain" description="EGF-like" evidence="6">
    <location>
        <begin position="81"/>
        <end position="122"/>
    </location>
</feature>
<gene>
    <name evidence="7" type="ORF">QE152_g11435</name>
</gene>
<dbReference type="FunFam" id="2.10.25.10:FF:000240">
    <property type="entry name" value="Vitamin K-dependent protein S"/>
    <property type="match status" value="1"/>
</dbReference>
<evidence type="ECO:0000256" key="1">
    <source>
        <dbReference type="ARBA" id="ARBA00022536"/>
    </source>
</evidence>
<evidence type="ECO:0000259" key="5">
    <source>
        <dbReference type="SMART" id="SM00179"/>
    </source>
</evidence>
<feature type="domain" description="EGF-like" evidence="6">
    <location>
        <begin position="126"/>
        <end position="163"/>
    </location>
</feature>
<dbReference type="PROSITE" id="PS00010">
    <property type="entry name" value="ASX_HYDROXYL"/>
    <property type="match status" value="1"/>
</dbReference>